<name>A0A5B9DS06_9HYPH</name>
<dbReference type="EMBL" id="CP041690">
    <property type="protein sequence ID" value="QEE22211.1"/>
    <property type="molecule type" value="Genomic_DNA"/>
</dbReference>
<reference evidence="3 4" key="1">
    <citation type="journal article" date="2015" name="Int. J. Syst. Evol. Microbiol.">
        <title>Youhaiella tibetensis gen. nov., sp. nov., isolated from subsurface sediment.</title>
        <authorList>
            <person name="Wang Y.X."/>
            <person name="Huang F.Q."/>
            <person name="Nogi Y."/>
            <person name="Pang S.J."/>
            <person name="Wang P.K."/>
            <person name="Lv J."/>
        </authorList>
    </citation>
    <scope>NUCLEOTIDE SEQUENCE [LARGE SCALE GENOMIC DNA]</scope>
    <source>
        <strain evidence="4">fig4</strain>
    </source>
</reference>
<feature type="region of interest" description="Disordered" evidence="1">
    <location>
        <begin position="282"/>
        <end position="304"/>
    </location>
</feature>
<evidence type="ECO:0000256" key="2">
    <source>
        <dbReference type="SAM" id="Phobius"/>
    </source>
</evidence>
<dbReference type="InterPro" id="IPR011723">
    <property type="entry name" value="Znf/thioredoxin_put"/>
</dbReference>
<dbReference type="KEGG" id="yti:FNA67_19490"/>
<proteinExistence type="predicted"/>
<feature type="compositionally biased region" description="Acidic residues" evidence="1">
    <location>
        <begin position="88"/>
        <end position="97"/>
    </location>
</feature>
<organism evidence="3 4">
    <name type="scientific">Paradevosia tibetensis</name>
    <dbReference type="NCBI Taxonomy" id="1447062"/>
    <lineage>
        <taxon>Bacteria</taxon>
        <taxon>Pseudomonadati</taxon>
        <taxon>Pseudomonadota</taxon>
        <taxon>Alphaproteobacteria</taxon>
        <taxon>Hyphomicrobiales</taxon>
        <taxon>Devosiaceae</taxon>
        <taxon>Paradevosia</taxon>
    </lineage>
</organism>
<keyword evidence="2" id="KW-0472">Membrane</keyword>
<evidence type="ECO:0000313" key="4">
    <source>
        <dbReference type="Proteomes" id="UP000321062"/>
    </source>
</evidence>
<dbReference type="Pfam" id="PF13717">
    <property type="entry name" value="Zn_ribbon_4"/>
    <property type="match status" value="1"/>
</dbReference>
<protein>
    <submittedName>
        <fullName evidence="3">DUF3426 domain-containing protein</fullName>
    </submittedName>
</protein>
<dbReference type="OrthoDB" id="7159357at2"/>
<dbReference type="RefSeq" id="WP_147657738.1">
    <property type="nucleotide sequence ID" value="NZ_BMFM01000001.1"/>
</dbReference>
<dbReference type="AlphaFoldDB" id="A0A5B9DS06"/>
<feature type="transmembrane region" description="Helical" evidence="2">
    <location>
        <begin position="150"/>
        <end position="169"/>
    </location>
</feature>
<keyword evidence="4" id="KW-1185">Reference proteome</keyword>
<evidence type="ECO:0000256" key="1">
    <source>
        <dbReference type="SAM" id="MobiDB-lite"/>
    </source>
</evidence>
<sequence>MIITCPHCQTRYQIALETIGSAGRKVQCANCGEAWQAMPEFPKPRPKPTLVQPGEEYPDDKLFDEADEARLDAEFAAQEREASAQATGEDDESSTDEFADFEEVEEEAINPQMPPRPAVDPALARKQQRAFFRRQNARGRQLPMARVRRTARILVAVALVMLIGGGLFFRTNIVRQFPALAGLYESVGLGVNVVGLEIRDLKTMRSQRAGNDILSIESRIYSVANRIVPVPSVVVTLLDGSGAALYEWSVTPQARDLKPGEVIDFSTELPKPPAGASQVKLTFASSRGQSPATTAANNLDSETR</sequence>
<feature type="region of interest" description="Disordered" evidence="1">
    <location>
        <begin position="77"/>
        <end position="97"/>
    </location>
</feature>
<accession>A0A5B9DS06</accession>
<keyword evidence="2" id="KW-0812">Transmembrane</keyword>
<dbReference type="Proteomes" id="UP000321062">
    <property type="component" value="Chromosome"/>
</dbReference>
<feature type="region of interest" description="Disordered" evidence="1">
    <location>
        <begin position="40"/>
        <end position="59"/>
    </location>
</feature>
<evidence type="ECO:0000313" key="3">
    <source>
        <dbReference type="EMBL" id="QEE22211.1"/>
    </source>
</evidence>
<keyword evidence="2" id="KW-1133">Transmembrane helix</keyword>
<dbReference type="NCBIfam" id="TIGR02098">
    <property type="entry name" value="MJ0042_CXXC"/>
    <property type="match status" value="1"/>
</dbReference>
<gene>
    <name evidence="3" type="ORF">FNA67_19490</name>
</gene>